<sequence length="364" mass="39845">MSTCCGKASAALWAFDRTIRFANQTYHSYRSSNDQTILHATVTAFPSNHIRLRIPVALDRIALCGDSSTGIWKIAAGRHVRLTVPSIQFVGDHPFTVMATGKIDSQLGYFDLAIKAQRGFTRKLGLKSASNDDGGNGLTSSVTGIKVKVEGPYGQLPEQVSRDMYVEMMEALRCFDIIKDQLLFLVEERRHRGSGAHGALSIDLHLTYGSALEPGRSEPDDLVGDKNLDLEDAVPTLPHGDSSYDTFVEVRDTETKVTSDTELKLANGGELDSAKKPMKQLPLPVPGFDMSSLSPFITITMYPGRASLLASAHFPTTEMNSRQYLSIVACGPASMCDQARVGAVQTISRDSWKGVKFIEECYSW</sequence>
<accession>A0ACC2WXV8</accession>
<organism evidence="1 2">
    <name type="scientific">Naganishia vaughanmartiniae</name>
    <dbReference type="NCBI Taxonomy" id="1424756"/>
    <lineage>
        <taxon>Eukaryota</taxon>
        <taxon>Fungi</taxon>
        <taxon>Dikarya</taxon>
        <taxon>Basidiomycota</taxon>
        <taxon>Agaricomycotina</taxon>
        <taxon>Tremellomycetes</taxon>
        <taxon>Filobasidiales</taxon>
        <taxon>Filobasidiaceae</taxon>
        <taxon>Naganishia</taxon>
    </lineage>
</organism>
<keyword evidence="2" id="KW-1185">Reference proteome</keyword>
<reference evidence="1" key="1">
    <citation type="submission" date="2023-04" db="EMBL/GenBank/DDBJ databases">
        <title>Draft Genome sequencing of Naganishia species isolated from polar environments using Oxford Nanopore Technology.</title>
        <authorList>
            <person name="Leo P."/>
            <person name="Venkateswaran K."/>
        </authorList>
    </citation>
    <scope>NUCLEOTIDE SEQUENCE</scope>
    <source>
        <strain evidence="1">MNA-CCFEE 5425</strain>
    </source>
</reference>
<evidence type="ECO:0000313" key="2">
    <source>
        <dbReference type="Proteomes" id="UP001243375"/>
    </source>
</evidence>
<protein>
    <submittedName>
        <fullName evidence="1">Uncharacterized protein</fullName>
    </submittedName>
</protein>
<proteinExistence type="predicted"/>
<comment type="caution">
    <text evidence="1">The sequence shown here is derived from an EMBL/GenBank/DDBJ whole genome shotgun (WGS) entry which is preliminary data.</text>
</comment>
<evidence type="ECO:0000313" key="1">
    <source>
        <dbReference type="EMBL" id="KAJ9116298.1"/>
    </source>
</evidence>
<dbReference type="Proteomes" id="UP001243375">
    <property type="component" value="Unassembled WGS sequence"/>
</dbReference>
<gene>
    <name evidence="1" type="ORF">QFC22_004738</name>
</gene>
<dbReference type="EMBL" id="JASBWU010000014">
    <property type="protein sequence ID" value="KAJ9116298.1"/>
    <property type="molecule type" value="Genomic_DNA"/>
</dbReference>
<name>A0ACC2WXV8_9TREE</name>